<dbReference type="Gene3D" id="1.10.287.860">
    <property type="entry name" value="Nucleotidyltransferase"/>
    <property type="match status" value="1"/>
</dbReference>
<evidence type="ECO:0000256" key="2">
    <source>
        <dbReference type="SAM" id="Coils"/>
    </source>
</evidence>
<keyword evidence="5" id="KW-1185">Reference proteome</keyword>
<feature type="domain" description="RelA/SpoT" evidence="3">
    <location>
        <begin position="58"/>
        <end position="181"/>
    </location>
</feature>
<reference evidence="5" key="1">
    <citation type="journal article" date="2019" name="Int. J. Syst. Evol. Microbiol.">
        <title>The Global Catalogue of Microorganisms (GCM) 10K type strain sequencing project: providing services to taxonomists for standard genome sequencing and annotation.</title>
        <authorList>
            <consortium name="The Broad Institute Genomics Platform"/>
            <consortium name="The Broad Institute Genome Sequencing Center for Infectious Disease"/>
            <person name="Wu L."/>
            <person name="Ma J."/>
        </authorList>
    </citation>
    <scope>NUCLEOTIDE SEQUENCE [LARGE SCALE GENOMIC DNA]</scope>
    <source>
        <strain evidence="5">IBRC-M 10703</strain>
    </source>
</reference>
<dbReference type="EMBL" id="JBHSAO010000007">
    <property type="protein sequence ID" value="MFC4024166.1"/>
    <property type="molecule type" value="Genomic_DNA"/>
</dbReference>
<proteinExistence type="predicted"/>
<protein>
    <submittedName>
        <fullName evidence="4">GTP pyrophosphokinase family protein</fullName>
    </submittedName>
</protein>
<dbReference type="Gene3D" id="3.30.460.10">
    <property type="entry name" value="Beta Polymerase, domain 2"/>
    <property type="match status" value="1"/>
</dbReference>
<dbReference type="InterPro" id="IPR052366">
    <property type="entry name" value="GTP_Pyrophosphokinase"/>
</dbReference>
<name>A0ABV8H1N5_9BACI</name>
<dbReference type="InterPro" id="IPR007685">
    <property type="entry name" value="RelA_SpoT"/>
</dbReference>
<dbReference type="CDD" id="cd05399">
    <property type="entry name" value="NT_Rel-Spo_like"/>
    <property type="match status" value="1"/>
</dbReference>
<dbReference type="SMART" id="SM00954">
    <property type="entry name" value="RelA_SpoT"/>
    <property type="match status" value="1"/>
</dbReference>
<keyword evidence="2" id="KW-0175">Coiled coil</keyword>
<organism evidence="4 5">
    <name type="scientific">Oceanobacillus longus</name>
    <dbReference type="NCBI Taxonomy" id="930120"/>
    <lineage>
        <taxon>Bacteria</taxon>
        <taxon>Bacillati</taxon>
        <taxon>Bacillota</taxon>
        <taxon>Bacilli</taxon>
        <taxon>Bacillales</taxon>
        <taxon>Bacillaceae</taxon>
        <taxon>Oceanobacillus</taxon>
    </lineage>
</organism>
<comment type="pathway">
    <text evidence="1">Purine metabolism; ppGpp biosynthesis; ppGpp from GTP: step 1/2.</text>
</comment>
<dbReference type="RefSeq" id="WP_379496745.1">
    <property type="nucleotide sequence ID" value="NZ_JBHSAO010000007.1"/>
</dbReference>
<dbReference type="Pfam" id="PF04607">
    <property type="entry name" value="RelA_SpoT"/>
    <property type="match status" value="1"/>
</dbReference>
<dbReference type="Proteomes" id="UP001595772">
    <property type="component" value="Unassembled WGS sequence"/>
</dbReference>
<sequence>MRIMEPKEIQALKQVRNELTRFMVTYKFGLDEMNTKLNILKEEFQYIHEYNPIEHLKSRIKSPESILKKMTRKNLEVSMDSIKENVQDIVGIRVVCSFISDIYKISDMLQKQKDVKVIEIKDYIANPKPNGYKSLHLILSIPVFLSDREEEVFVEIQIRTVAMDFWASLEHKIYYKYNREIPDHLTMEITEAATVANELDLKMEKLNKEVNNIKTEDGIKDEDIFYLQINEEKVHLPTNFLKSFLHEK</sequence>
<accession>A0ABV8H1N5</accession>
<evidence type="ECO:0000259" key="3">
    <source>
        <dbReference type="SMART" id="SM00954"/>
    </source>
</evidence>
<evidence type="ECO:0000313" key="5">
    <source>
        <dbReference type="Proteomes" id="UP001595772"/>
    </source>
</evidence>
<dbReference type="InterPro" id="IPR043519">
    <property type="entry name" value="NT_sf"/>
</dbReference>
<feature type="coiled-coil region" evidence="2">
    <location>
        <begin position="189"/>
        <end position="216"/>
    </location>
</feature>
<dbReference type="PANTHER" id="PTHR47837:SF2">
    <property type="entry name" value="GTP PYROPHOSPHOKINASE YWAC"/>
    <property type="match status" value="1"/>
</dbReference>
<evidence type="ECO:0000256" key="1">
    <source>
        <dbReference type="ARBA" id="ARBA00004976"/>
    </source>
</evidence>
<gene>
    <name evidence="4" type="ORF">ACFOUV_10215</name>
</gene>
<dbReference type="PANTHER" id="PTHR47837">
    <property type="entry name" value="GTP PYROPHOSPHOKINASE YJBM"/>
    <property type="match status" value="1"/>
</dbReference>
<comment type="caution">
    <text evidence="4">The sequence shown here is derived from an EMBL/GenBank/DDBJ whole genome shotgun (WGS) entry which is preliminary data.</text>
</comment>
<evidence type="ECO:0000313" key="4">
    <source>
        <dbReference type="EMBL" id="MFC4024166.1"/>
    </source>
</evidence>
<dbReference type="SUPFAM" id="SSF81301">
    <property type="entry name" value="Nucleotidyltransferase"/>
    <property type="match status" value="1"/>
</dbReference>